<name>A0A2S9PRC1_9ACTN</name>
<sequence length="77" mass="8137">MRKGPLGIAVSCEGEGVLQVRFAPSGLSFPLSCVSGDVSTTYNQIDLKYDRDPASLEITAPSPVRWSLTVGQQKPGG</sequence>
<accession>A0A2S9PRC1</accession>
<dbReference type="OrthoDB" id="4275607at2"/>
<comment type="caution">
    <text evidence="1">The sequence shown here is derived from an EMBL/GenBank/DDBJ whole genome shotgun (WGS) entry which is preliminary data.</text>
</comment>
<keyword evidence="2" id="KW-1185">Reference proteome</keyword>
<dbReference type="Proteomes" id="UP000239322">
    <property type="component" value="Unassembled WGS sequence"/>
</dbReference>
<reference evidence="1 2" key="1">
    <citation type="submission" date="2018-03" db="EMBL/GenBank/DDBJ databases">
        <title>Novel Streptomyces sp. from soil.</title>
        <authorList>
            <person name="Tan G.Y.A."/>
            <person name="Lee Z.Y."/>
        </authorList>
    </citation>
    <scope>NUCLEOTIDE SEQUENCE [LARGE SCALE GENOMIC DNA]</scope>
    <source>
        <strain evidence="1 2">ST5x</strain>
    </source>
</reference>
<dbReference type="AlphaFoldDB" id="A0A2S9PRC1"/>
<gene>
    <name evidence="1" type="ORF">C6N75_22920</name>
</gene>
<evidence type="ECO:0000313" key="1">
    <source>
        <dbReference type="EMBL" id="PRH76952.1"/>
    </source>
</evidence>
<protein>
    <submittedName>
        <fullName evidence="1">Uncharacterized protein</fullName>
    </submittedName>
</protein>
<dbReference type="EMBL" id="PVLV01000400">
    <property type="protein sequence ID" value="PRH76952.1"/>
    <property type="molecule type" value="Genomic_DNA"/>
</dbReference>
<organism evidence="1 2">
    <name type="scientific">Streptomyces solincola</name>
    <dbReference type="NCBI Taxonomy" id="2100817"/>
    <lineage>
        <taxon>Bacteria</taxon>
        <taxon>Bacillati</taxon>
        <taxon>Actinomycetota</taxon>
        <taxon>Actinomycetes</taxon>
        <taxon>Kitasatosporales</taxon>
        <taxon>Streptomycetaceae</taxon>
        <taxon>Streptomyces</taxon>
    </lineage>
</organism>
<proteinExistence type="predicted"/>
<evidence type="ECO:0000313" key="2">
    <source>
        <dbReference type="Proteomes" id="UP000239322"/>
    </source>
</evidence>